<dbReference type="AlphaFoldDB" id="A0AAW1R0M0"/>
<comment type="caution">
    <text evidence="1">The sequence shown here is derived from an EMBL/GenBank/DDBJ whole genome shotgun (WGS) entry which is preliminary data.</text>
</comment>
<sequence length="91" mass="10708">MWDDFCNNLFHPIKRKTRAVIFWLLRYMRDAEVVDLTLPTAVTPRAFKSDAHSKHECGERGGIQDEARQLAMFDSQVHYLQAKDVRHYSLD</sequence>
<reference evidence="1 2" key="1">
    <citation type="journal article" date="2024" name="Nat. Commun.">
        <title>Phylogenomics reveals the evolutionary origins of lichenization in chlorophyte algae.</title>
        <authorList>
            <person name="Puginier C."/>
            <person name="Libourel C."/>
            <person name="Otte J."/>
            <person name="Skaloud P."/>
            <person name="Haon M."/>
            <person name="Grisel S."/>
            <person name="Petersen M."/>
            <person name="Berrin J.G."/>
            <person name="Delaux P.M."/>
            <person name="Dal Grande F."/>
            <person name="Keller J."/>
        </authorList>
    </citation>
    <scope>NUCLEOTIDE SEQUENCE [LARGE SCALE GENOMIC DNA]</scope>
    <source>
        <strain evidence="1 2">SAG 245.80</strain>
    </source>
</reference>
<gene>
    <name evidence="1" type="ORF">WJX81_003720</name>
</gene>
<keyword evidence="2" id="KW-1185">Reference proteome</keyword>
<dbReference type="Proteomes" id="UP001445335">
    <property type="component" value="Unassembled WGS sequence"/>
</dbReference>
<dbReference type="EMBL" id="JALJOU010000058">
    <property type="protein sequence ID" value="KAK9827374.1"/>
    <property type="molecule type" value="Genomic_DNA"/>
</dbReference>
<evidence type="ECO:0000313" key="1">
    <source>
        <dbReference type="EMBL" id="KAK9827374.1"/>
    </source>
</evidence>
<name>A0AAW1R0M0_9CHLO</name>
<accession>A0AAW1R0M0</accession>
<evidence type="ECO:0000313" key="2">
    <source>
        <dbReference type="Proteomes" id="UP001445335"/>
    </source>
</evidence>
<protein>
    <submittedName>
        <fullName evidence="1">Uncharacterized protein</fullName>
    </submittedName>
</protein>
<proteinExistence type="predicted"/>
<organism evidence="1 2">
    <name type="scientific">Elliptochloris bilobata</name>
    <dbReference type="NCBI Taxonomy" id="381761"/>
    <lineage>
        <taxon>Eukaryota</taxon>
        <taxon>Viridiplantae</taxon>
        <taxon>Chlorophyta</taxon>
        <taxon>core chlorophytes</taxon>
        <taxon>Trebouxiophyceae</taxon>
        <taxon>Trebouxiophyceae incertae sedis</taxon>
        <taxon>Elliptochloris clade</taxon>
        <taxon>Elliptochloris</taxon>
    </lineage>
</organism>